<protein>
    <submittedName>
        <fullName evidence="2">Uncharacterized protein</fullName>
    </submittedName>
</protein>
<gene>
    <name evidence="2" type="ORF">AOQ84DRAFT_382613</name>
</gene>
<accession>A0A8E2JM66</accession>
<keyword evidence="1" id="KW-0472">Membrane</keyword>
<proteinExistence type="predicted"/>
<name>A0A8E2JM66_9PEZI</name>
<keyword evidence="3" id="KW-1185">Reference proteome</keyword>
<keyword evidence="1" id="KW-1133">Transmembrane helix</keyword>
<feature type="transmembrane region" description="Helical" evidence="1">
    <location>
        <begin position="84"/>
        <end position="107"/>
    </location>
</feature>
<dbReference type="Proteomes" id="UP000250140">
    <property type="component" value="Unassembled WGS sequence"/>
</dbReference>
<dbReference type="AlphaFoldDB" id="A0A8E2JM66"/>
<evidence type="ECO:0000256" key="1">
    <source>
        <dbReference type="SAM" id="Phobius"/>
    </source>
</evidence>
<evidence type="ECO:0000313" key="2">
    <source>
        <dbReference type="EMBL" id="OCL02510.1"/>
    </source>
</evidence>
<sequence>MSSLILPILAPAPLLYLILAKPFWAFYTNLHDAPMPLPKPSPLQRLRYELHKIYFNYLVTGPGYVLQPVERVCLDCGMLTLIGALLYGLFVFLANVPFPGVTSALNLTGAFSRSWKHGYIMGIDLNAEDIVLGRKGMNQYLA</sequence>
<organism evidence="2 3">
    <name type="scientific">Glonium stellatum</name>
    <dbReference type="NCBI Taxonomy" id="574774"/>
    <lineage>
        <taxon>Eukaryota</taxon>
        <taxon>Fungi</taxon>
        <taxon>Dikarya</taxon>
        <taxon>Ascomycota</taxon>
        <taxon>Pezizomycotina</taxon>
        <taxon>Dothideomycetes</taxon>
        <taxon>Pleosporomycetidae</taxon>
        <taxon>Gloniales</taxon>
        <taxon>Gloniaceae</taxon>
        <taxon>Glonium</taxon>
    </lineage>
</organism>
<dbReference type="OrthoDB" id="3799542at2759"/>
<dbReference type="EMBL" id="KV750940">
    <property type="protein sequence ID" value="OCL02510.1"/>
    <property type="molecule type" value="Genomic_DNA"/>
</dbReference>
<reference evidence="2 3" key="1">
    <citation type="journal article" date="2016" name="Nat. Commun.">
        <title>Ectomycorrhizal ecology is imprinted in the genome of the dominant symbiotic fungus Cenococcum geophilum.</title>
        <authorList>
            <consortium name="DOE Joint Genome Institute"/>
            <person name="Peter M."/>
            <person name="Kohler A."/>
            <person name="Ohm R.A."/>
            <person name="Kuo A."/>
            <person name="Krutzmann J."/>
            <person name="Morin E."/>
            <person name="Arend M."/>
            <person name="Barry K.W."/>
            <person name="Binder M."/>
            <person name="Choi C."/>
            <person name="Clum A."/>
            <person name="Copeland A."/>
            <person name="Grisel N."/>
            <person name="Haridas S."/>
            <person name="Kipfer T."/>
            <person name="LaButti K."/>
            <person name="Lindquist E."/>
            <person name="Lipzen A."/>
            <person name="Maire R."/>
            <person name="Meier B."/>
            <person name="Mihaltcheva S."/>
            <person name="Molinier V."/>
            <person name="Murat C."/>
            <person name="Poggeler S."/>
            <person name="Quandt C.A."/>
            <person name="Sperisen C."/>
            <person name="Tritt A."/>
            <person name="Tisserant E."/>
            <person name="Crous P.W."/>
            <person name="Henrissat B."/>
            <person name="Nehls U."/>
            <person name="Egli S."/>
            <person name="Spatafora J.W."/>
            <person name="Grigoriev I.V."/>
            <person name="Martin F.M."/>
        </authorList>
    </citation>
    <scope>NUCLEOTIDE SEQUENCE [LARGE SCALE GENOMIC DNA]</scope>
    <source>
        <strain evidence="2 3">CBS 207.34</strain>
    </source>
</reference>
<evidence type="ECO:0000313" key="3">
    <source>
        <dbReference type="Proteomes" id="UP000250140"/>
    </source>
</evidence>
<keyword evidence="1" id="KW-0812">Transmembrane</keyword>